<comment type="caution">
    <text evidence="2">The sequence shown here is derived from an EMBL/GenBank/DDBJ whole genome shotgun (WGS) entry which is preliminary data.</text>
</comment>
<dbReference type="EMBL" id="JBIAQY010000009">
    <property type="protein sequence ID" value="MFF3571004.1"/>
    <property type="molecule type" value="Genomic_DNA"/>
</dbReference>
<gene>
    <name evidence="2" type="ORF">ACFYXQ_24805</name>
</gene>
<sequence length="305" mass="34811">MSAWFLDHADAHMRRLFDPRGPFRYCSAQGGHRTFLAPLPMESPELPSANSSGLAHSAQVDPLHCVYADAGQFVENYLSLLYQRQVSDPNDAAWCPQWWRHAEAVVRLDAVWRAWEHLRQDSMPGMSRWFLDHGDPQMKRLFDHRGPFKYCGVRNGHRDALEPLPVMSPPDAVFDKPAAEGLAASSTHFESLVRFVEDYVSPVYRRQVVDSNDTVWCPEWWMHTEAVVRLDTLWRAWEILGRDGATGMSVWLLDHADPHMNELFDQRGPFGSCSARNGHRDSIPPLPLRTTNLFASPESPDQAPR</sequence>
<dbReference type="InterPro" id="IPR032584">
    <property type="entry name" value="DUF4913"/>
</dbReference>
<dbReference type="RefSeq" id="WP_387405132.1">
    <property type="nucleotide sequence ID" value="NZ_JBIAQY010000009.1"/>
</dbReference>
<protein>
    <submittedName>
        <fullName evidence="2">DUF4913 domain-containing protein</fullName>
    </submittedName>
</protein>
<evidence type="ECO:0000313" key="2">
    <source>
        <dbReference type="EMBL" id="MFF3571004.1"/>
    </source>
</evidence>
<accession>A0ABW6S5K0</accession>
<organism evidence="2 3">
    <name type="scientific">Nocardia jiangxiensis</name>
    <dbReference type="NCBI Taxonomy" id="282685"/>
    <lineage>
        <taxon>Bacteria</taxon>
        <taxon>Bacillati</taxon>
        <taxon>Actinomycetota</taxon>
        <taxon>Actinomycetes</taxon>
        <taxon>Mycobacteriales</taxon>
        <taxon>Nocardiaceae</taxon>
        <taxon>Nocardia</taxon>
    </lineage>
</organism>
<evidence type="ECO:0000256" key="1">
    <source>
        <dbReference type="SAM" id="MobiDB-lite"/>
    </source>
</evidence>
<evidence type="ECO:0000313" key="3">
    <source>
        <dbReference type="Proteomes" id="UP001601992"/>
    </source>
</evidence>
<keyword evidence="3" id="KW-1185">Reference proteome</keyword>
<feature type="region of interest" description="Disordered" evidence="1">
    <location>
        <begin position="274"/>
        <end position="305"/>
    </location>
</feature>
<dbReference type="Pfam" id="PF16259">
    <property type="entry name" value="DUF4913"/>
    <property type="match status" value="3"/>
</dbReference>
<reference evidence="2 3" key="1">
    <citation type="submission" date="2024-10" db="EMBL/GenBank/DDBJ databases">
        <title>The Natural Products Discovery Center: Release of the First 8490 Sequenced Strains for Exploring Actinobacteria Biosynthetic Diversity.</title>
        <authorList>
            <person name="Kalkreuter E."/>
            <person name="Kautsar S.A."/>
            <person name="Yang D."/>
            <person name="Bader C.D."/>
            <person name="Teijaro C.N."/>
            <person name="Fluegel L."/>
            <person name="Davis C.M."/>
            <person name="Simpson J.R."/>
            <person name="Lauterbach L."/>
            <person name="Steele A.D."/>
            <person name="Gui C."/>
            <person name="Meng S."/>
            <person name="Li G."/>
            <person name="Viehrig K."/>
            <person name="Ye F."/>
            <person name="Su P."/>
            <person name="Kiefer A.F."/>
            <person name="Nichols A."/>
            <person name="Cepeda A.J."/>
            <person name="Yan W."/>
            <person name="Fan B."/>
            <person name="Jiang Y."/>
            <person name="Adhikari A."/>
            <person name="Zheng C.-J."/>
            <person name="Schuster L."/>
            <person name="Cowan T.M."/>
            <person name="Smanski M.J."/>
            <person name="Chevrette M.G."/>
            <person name="De Carvalho L.P.S."/>
            <person name="Shen B."/>
        </authorList>
    </citation>
    <scope>NUCLEOTIDE SEQUENCE [LARGE SCALE GENOMIC DNA]</scope>
    <source>
        <strain evidence="2 3">NPDC002593</strain>
    </source>
</reference>
<proteinExistence type="predicted"/>
<dbReference type="Proteomes" id="UP001601992">
    <property type="component" value="Unassembled WGS sequence"/>
</dbReference>
<name>A0ABW6S5K0_9NOCA</name>